<name>A0AAD6BYN2_9EURO</name>
<dbReference type="EMBL" id="JAPVEA010000008">
    <property type="protein sequence ID" value="KAJ5438563.1"/>
    <property type="molecule type" value="Genomic_DNA"/>
</dbReference>
<dbReference type="Proteomes" id="UP001213681">
    <property type="component" value="Unassembled WGS sequence"/>
</dbReference>
<feature type="region of interest" description="Disordered" evidence="1">
    <location>
        <begin position="254"/>
        <end position="280"/>
    </location>
</feature>
<keyword evidence="3" id="KW-1185">Reference proteome</keyword>
<sequence>MILTNALYLVSGHAAQANIQTTGKDNATRQSQAHLGSNGDLNGGQRFDLDSLASALEETCAVNTPESEDDLEARQRVNHSVILLPPSPVTHAQVAAAVRGGSLLQIFLQRNNNQVNVTFARSEDAAAFVAHAQSAPFYVAGLLTTVEWAPRGYVAPTYVYQQVQDGGVSRNLVIEKVDSKVTEAIIRRDLAHIHNLAVISVCFENGNAYISTSSAGGALYARTCMKSRAFYKDMRISFYEDECAKPLPRVRRSAVGGTAKASKKNKEEQGPAYNPFELLSQHEFDFDEEYYEEEEEEEHEE</sequence>
<evidence type="ECO:0000313" key="3">
    <source>
        <dbReference type="Proteomes" id="UP001213681"/>
    </source>
</evidence>
<protein>
    <recommendedName>
        <fullName evidence="4">RRM domain-containing protein</fullName>
    </recommendedName>
</protein>
<dbReference type="RefSeq" id="XP_056761792.1">
    <property type="nucleotide sequence ID" value="XM_056912943.1"/>
</dbReference>
<dbReference type="InterPro" id="IPR012677">
    <property type="entry name" value="Nucleotide-bd_a/b_plait_sf"/>
</dbReference>
<dbReference type="GeneID" id="81603186"/>
<accession>A0AAD6BYN2</accession>
<evidence type="ECO:0000313" key="2">
    <source>
        <dbReference type="EMBL" id="KAJ5438563.1"/>
    </source>
</evidence>
<reference evidence="2" key="2">
    <citation type="journal article" date="2023" name="IMA Fungus">
        <title>Comparative genomic study of the Penicillium genus elucidates a diverse pangenome and 15 lateral gene transfer events.</title>
        <authorList>
            <person name="Petersen C."/>
            <person name="Sorensen T."/>
            <person name="Nielsen M.R."/>
            <person name="Sondergaard T.E."/>
            <person name="Sorensen J.L."/>
            <person name="Fitzpatrick D.A."/>
            <person name="Frisvad J.C."/>
            <person name="Nielsen K.L."/>
        </authorList>
    </citation>
    <scope>NUCLEOTIDE SEQUENCE</scope>
    <source>
        <strain evidence="2">IBT 16125</strain>
    </source>
</reference>
<comment type="caution">
    <text evidence="2">The sequence shown here is derived from an EMBL/GenBank/DDBJ whole genome shotgun (WGS) entry which is preliminary data.</text>
</comment>
<dbReference type="AlphaFoldDB" id="A0AAD6BYN2"/>
<proteinExistence type="predicted"/>
<evidence type="ECO:0008006" key="4">
    <source>
        <dbReference type="Google" id="ProtNLM"/>
    </source>
</evidence>
<organism evidence="2 3">
    <name type="scientific">Penicillium daleae</name>
    <dbReference type="NCBI Taxonomy" id="63821"/>
    <lineage>
        <taxon>Eukaryota</taxon>
        <taxon>Fungi</taxon>
        <taxon>Dikarya</taxon>
        <taxon>Ascomycota</taxon>
        <taxon>Pezizomycotina</taxon>
        <taxon>Eurotiomycetes</taxon>
        <taxon>Eurotiomycetidae</taxon>
        <taxon>Eurotiales</taxon>
        <taxon>Aspergillaceae</taxon>
        <taxon>Penicillium</taxon>
    </lineage>
</organism>
<dbReference type="Gene3D" id="3.30.70.330">
    <property type="match status" value="1"/>
</dbReference>
<reference evidence="2" key="1">
    <citation type="submission" date="2022-12" db="EMBL/GenBank/DDBJ databases">
        <authorList>
            <person name="Petersen C."/>
        </authorList>
    </citation>
    <scope>NUCLEOTIDE SEQUENCE</scope>
    <source>
        <strain evidence="2">IBT 16125</strain>
    </source>
</reference>
<gene>
    <name evidence="2" type="ORF">N7458_009561</name>
</gene>
<evidence type="ECO:0000256" key="1">
    <source>
        <dbReference type="SAM" id="MobiDB-lite"/>
    </source>
</evidence>